<dbReference type="VEuPathDB" id="FungiDB:JI435_057530"/>
<dbReference type="EMBL" id="CH445332">
    <property type="protein sequence ID" value="EAT86817.2"/>
    <property type="molecule type" value="Genomic_DNA"/>
</dbReference>
<dbReference type="InParanoid" id="Q0UR61"/>
<dbReference type="HOGENOM" id="CLU_017164_1_0_1"/>
<gene>
    <name evidence="2" type="ORF">SNOG_05753</name>
</gene>
<dbReference type="Proteomes" id="UP000001055">
    <property type="component" value="Unassembled WGS sequence"/>
</dbReference>
<reference evidence="3" key="1">
    <citation type="journal article" date="2007" name="Plant Cell">
        <title>Dothideomycete-plant interactions illuminated by genome sequencing and EST analysis of the wheat pathogen Stagonospora nodorum.</title>
        <authorList>
            <person name="Hane J.K."/>
            <person name="Lowe R.G."/>
            <person name="Solomon P.S."/>
            <person name="Tan K.C."/>
            <person name="Schoch C.L."/>
            <person name="Spatafora J.W."/>
            <person name="Crous P.W."/>
            <person name="Kodira C."/>
            <person name="Birren B.W."/>
            <person name="Galagan J.E."/>
            <person name="Torriani S.F."/>
            <person name="McDonald B.A."/>
            <person name="Oliver R.P."/>
        </authorList>
    </citation>
    <scope>NUCLEOTIDE SEQUENCE [LARGE SCALE GENOMIC DNA]</scope>
    <source>
        <strain evidence="3">SN15 / ATCC MYA-4574 / FGSC 10173</strain>
    </source>
</reference>
<name>Q0UR61_PHANO</name>
<dbReference type="KEGG" id="pno:SNOG_05753"/>
<protein>
    <submittedName>
        <fullName evidence="2">Uncharacterized protein</fullName>
    </submittedName>
</protein>
<sequence>MHRQLVDALPSTNISLPSPTVIKTAHNLRLPSFDVLGIAAPHPDRIPYQFSHSFSPTALGAGPLSKPEDPLHALSPPLEHPPQADTAAESLVSSPKAARAQVDRIISTFTPPSEPGTFHWGPLLTVRPAEIGSPPSSDPGASPNLTLTASAAAPGQAPIIVPTPAEFGDAMSISVWVEEAKNTISMCMDNRIHFSDAWLIAAIHDRTTTSTAWINVFHALPGRYTLSDLPKSPPSTPGPAVGGDEYFTSKIFDSAVAIPDYQLDSKLLPPSPRPVVPPGSINVSVVERYIPPTNTNEYAEMFTFRGRSLLYDRLSELSIDNGVLFFIYPTKTGARTFMQKYLGPIIEPLLRSVTVVHDLHSELGRSIGQMTAVNYLDEYDKLEEHVRSFCAKVADHTNNQKSSSDERCSYEVIHASREEFAPSRAAWADDWWIKQEKPRIRDAITKYFRKSKKLPTGELTGPHLLQELLEGVSTREYDDGAPIEGLEVGVFIVQKTHSASAAAPMSSKNLMISR</sequence>
<dbReference type="eggNOG" id="ENOG502SJN2">
    <property type="taxonomic scope" value="Eukaryota"/>
</dbReference>
<dbReference type="RefSeq" id="XP_001796149.1">
    <property type="nucleotide sequence ID" value="XM_001796097.1"/>
</dbReference>
<accession>Q0UR61</accession>
<organism evidence="2 3">
    <name type="scientific">Phaeosphaeria nodorum (strain SN15 / ATCC MYA-4574 / FGSC 10173)</name>
    <name type="common">Glume blotch fungus</name>
    <name type="synonym">Parastagonospora nodorum</name>
    <dbReference type="NCBI Taxonomy" id="321614"/>
    <lineage>
        <taxon>Eukaryota</taxon>
        <taxon>Fungi</taxon>
        <taxon>Dikarya</taxon>
        <taxon>Ascomycota</taxon>
        <taxon>Pezizomycotina</taxon>
        <taxon>Dothideomycetes</taxon>
        <taxon>Pleosporomycetidae</taxon>
        <taxon>Pleosporales</taxon>
        <taxon>Pleosporineae</taxon>
        <taxon>Phaeosphaeriaceae</taxon>
        <taxon>Parastagonospora</taxon>
    </lineage>
</organism>
<evidence type="ECO:0000313" key="2">
    <source>
        <dbReference type="EMBL" id="EAT86817.2"/>
    </source>
</evidence>
<proteinExistence type="predicted"/>
<evidence type="ECO:0000256" key="1">
    <source>
        <dbReference type="SAM" id="MobiDB-lite"/>
    </source>
</evidence>
<dbReference type="AlphaFoldDB" id="Q0UR61"/>
<feature type="region of interest" description="Disordered" evidence="1">
    <location>
        <begin position="59"/>
        <end position="94"/>
    </location>
</feature>
<evidence type="ECO:0000313" key="3">
    <source>
        <dbReference type="Proteomes" id="UP000001055"/>
    </source>
</evidence>
<dbReference type="GeneID" id="5973026"/>